<dbReference type="EMBL" id="CATNWA010001218">
    <property type="protein sequence ID" value="CAI9539476.1"/>
    <property type="molecule type" value="Genomic_DNA"/>
</dbReference>
<dbReference type="PANTHER" id="PTHR21616:SF2">
    <property type="entry name" value="CENTROSOME AND SPINDLE POLE-ASSOCIATED PROTEIN 1"/>
    <property type="match status" value="1"/>
</dbReference>
<organism evidence="2 3">
    <name type="scientific">Staurois parvus</name>
    <dbReference type="NCBI Taxonomy" id="386267"/>
    <lineage>
        <taxon>Eukaryota</taxon>
        <taxon>Metazoa</taxon>
        <taxon>Chordata</taxon>
        <taxon>Craniata</taxon>
        <taxon>Vertebrata</taxon>
        <taxon>Euteleostomi</taxon>
        <taxon>Amphibia</taxon>
        <taxon>Batrachia</taxon>
        <taxon>Anura</taxon>
        <taxon>Neobatrachia</taxon>
        <taxon>Ranoidea</taxon>
        <taxon>Ranidae</taxon>
        <taxon>Staurois</taxon>
    </lineage>
</organism>
<feature type="region of interest" description="Disordered" evidence="1">
    <location>
        <begin position="1"/>
        <end position="79"/>
    </location>
</feature>
<accession>A0ABN9ATV9</accession>
<protein>
    <submittedName>
        <fullName evidence="2">Uncharacterized protein</fullName>
    </submittedName>
</protein>
<proteinExistence type="predicted"/>
<feature type="compositionally biased region" description="Basic and acidic residues" evidence="1">
    <location>
        <begin position="47"/>
        <end position="56"/>
    </location>
</feature>
<feature type="compositionally biased region" description="Basic and acidic residues" evidence="1">
    <location>
        <begin position="91"/>
        <end position="105"/>
    </location>
</feature>
<dbReference type="Proteomes" id="UP001162483">
    <property type="component" value="Unassembled WGS sequence"/>
</dbReference>
<dbReference type="InterPro" id="IPR026708">
    <property type="entry name" value="CSPP1"/>
</dbReference>
<feature type="non-terminal residue" evidence="2">
    <location>
        <position position="164"/>
    </location>
</feature>
<gene>
    <name evidence="2" type="ORF">SPARVUS_LOCUS1600400</name>
</gene>
<evidence type="ECO:0000313" key="3">
    <source>
        <dbReference type="Proteomes" id="UP001162483"/>
    </source>
</evidence>
<evidence type="ECO:0000313" key="2">
    <source>
        <dbReference type="EMBL" id="CAI9539476.1"/>
    </source>
</evidence>
<dbReference type="PANTHER" id="PTHR21616">
    <property type="entry name" value="CENTROSOME SPINDLE POLE ASSOCIATED PROTEIN"/>
    <property type="match status" value="1"/>
</dbReference>
<feature type="non-terminal residue" evidence="2">
    <location>
        <position position="1"/>
    </location>
</feature>
<reference evidence="2" key="1">
    <citation type="submission" date="2023-05" db="EMBL/GenBank/DDBJ databases">
        <authorList>
            <person name="Stuckert A."/>
        </authorList>
    </citation>
    <scope>NUCLEOTIDE SEQUENCE</scope>
</reference>
<evidence type="ECO:0000256" key="1">
    <source>
        <dbReference type="SAM" id="MobiDB-lite"/>
    </source>
</evidence>
<comment type="caution">
    <text evidence="2">The sequence shown here is derived from an EMBL/GenBank/DDBJ whole genome shotgun (WGS) entry which is preliminary data.</text>
</comment>
<sequence length="164" mass="19378">KKEEEAQQEEELKRFYEQQKAGNVTEEKEKHKLPSRTPRPPTADSEVSIKSHDEPQPRATSPPVPSRRNQLRAYEEKKSVIGELSELRKQLRSEQRRLEGRLQDTDRDDESLPSRSGRRREKSSADIFELARQRLQATVRRTSLKELENANMHNIREFNDLKYR</sequence>
<name>A0ABN9ATV9_9NEOB</name>
<keyword evidence="3" id="KW-1185">Reference proteome</keyword>
<feature type="compositionally biased region" description="Basic and acidic residues" evidence="1">
    <location>
        <begin position="1"/>
        <end position="17"/>
    </location>
</feature>
<feature type="region of interest" description="Disordered" evidence="1">
    <location>
        <begin position="91"/>
        <end position="126"/>
    </location>
</feature>